<accession>A0A9W6X5L8</accession>
<name>A0A9W6X5L8_9STRA</name>
<keyword evidence="4" id="KW-1185">Reference proteome</keyword>
<dbReference type="AlphaFoldDB" id="A0A9W6X5L8"/>
<sequence>MQATTQHRILSTDGVQDAPRRALPRPDTLQMSMPLRDTRERVQRERRSLTTMEERLQQFRDAGVERHRVSSYDGVIYSSQAVRDTMAAIEALKRGRFNQTVIAQAEESMDAIVQVWLRELNKAGKPRANW</sequence>
<evidence type="ECO:0000313" key="4">
    <source>
        <dbReference type="Proteomes" id="UP001165083"/>
    </source>
</evidence>
<organism evidence="3 4">
    <name type="scientific">Phytophthora lilii</name>
    <dbReference type="NCBI Taxonomy" id="2077276"/>
    <lineage>
        <taxon>Eukaryota</taxon>
        <taxon>Sar</taxon>
        <taxon>Stramenopiles</taxon>
        <taxon>Oomycota</taxon>
        <taxon>Peronosporomycetes</taxon>
        <taxon>Peronosporales</taxon>
        <taxon>Peronosporaceae</taxon>
        <taxon>Phytophthora</taxon>
    </lineage>
</organism>
<dbReference type="OrthoDB" id="101606at2759"/>
<feature type="coiled-coil region" evidence="1">
    <location>
        <begin position="35"/>
        <end position="62"/>
    </location>
</feature>
<dbReference type="EMBL" id="BSXW01000948">
    <property type="protein sequence ID" value="GMF32017.1"/>
    <property type="molecule type" value="Genomic_DNA"/>
</dbReference>
<evidence type="ECO:0000313" key="3">
    <source>
        <dbReference type="EMBL" id="GMF32017.1"/>
    </source>
</evidence>
<proteinExistence type="predicted"/>
<reference evidence="3" key="1">
    <citation type="submission" date="2023-04" db="EMBL/GenBank/DDBJ databases">
        <title>Phytophthora lilii NBRC 32176.</title>
        <authorList>
            <person name="Ichikawa N."/>
            <person name="Sato H."/>
            <person name="Tonouchi N."/>
        </authorList>
    </citation>
    <scope>NUCLEOTIDE SEQUENCE</scope>
    <source>
        <strain evidence="3">NBRC 32176</strain>
    </source>
</reference>
<feature type="region of interest" description="Disordered" evidence="2">
    <location>
        <begin position="1"/>
        <end position="26"/>
    </location>
</feature>
<evidence type="ECO:0000256" key="1">
    <source>
        <dbReference type="SAM" id="Coils"/>
    </source>
</evidence>
<evidence type="ECO:0000256" key="2">
    <source>
        <dbReference type="SAM" id="MobiDB-lite"/>
    </source>
</evidence>
<protein>
    <submittedName>
        <fullName evidence="3">Unnamed protein product</fullName>
    </submittedName>
</protein>
<keyword evidence="1" id="KW-0175">Coiled coil</keyword>
<comment type="caution">
    <text evidence="3">The sequence shown here is derived from an EMBL/GenBank/DDBJ whole genome shotgun (WGS) entry which is preliminary data.</text>
</comment>
<gene>
    <name evidence="3" type="ORF">Plil01_001369900</name>
</gene>
<dbReference type="Proteomes" id="UP001165083">
    <property type="component" value="Unassembled WGS sequence"/>
</dbReference>